<dbReference type="EMBL" id="JALAAR010000007">
    <property type="protein sequence ID" value="MEH8017617.1"/>
    <property type="molecule type" value="Genomic_DNA"/>
</dbReference>
<dbReference type="Gene3D" id="2.60.40.10">
    <property type="entry name" value="Immunoglobulins"/>
    <property type="match status" value="1"/>
</dbReference>
<dbReference type="EC" id="3.2.1.52" evidence="3"/>
<evidence type="ECO:0000313" key="11">
    <source>
        <dbReference type="Proteomes" id="UP001375382"/>
    </source>
</evidence>
<protein>
    <recommendedName>
        <fullName evidence="3">beta-N-acetylhexosaminidase</fullName>
        <ecNumber evidence="3">3.2.1.52</ecNumber>
    </recommendedName>
    <alternativeName>
        <fullName evidence="6">Beta-N-acetylhexosaminidase</fullName>
    </alternativeName>
    <alternativeName>
        <fullName evidence="7">N-acetyl-beta-glucosaminidase</fullName>
    </alternativeName>
</protein>
<evidence type="ECO:0000256" key="2">
    <source>
        <dbReference type="ARBA" id="ARBA00006285"/>
    </source>
</evidence>
<dbReference type="SUPFAM" id="SSF81296">
    <property type="entry name" value="E set domains"/>
    <property type="match status" value="1"/>
</dbReference>
<dbReference type="SUPFAM" id="SSF49384">
    <property type="entry name" value="Carbohydrate-binding domain"/>
    <property type="match status" value="1"/>
</dbReference>
<dbReference type="Pfam" id="PF03174">
    <property type="entry name" value="CHB_HEX_C"/>
    <property type="match status" value="1"/>
</dbReference>
<feature type="signal peptide" evidence="8">
    <location>
        <begin position="1"/>
        <end position="17"/>
    </location>
</feature>
<dbReference type="Pfam" id="PF02838">
    <property type="entry name" value="Glyco_hydro_20b"/>
    <property type="match status" value="1"/>
</dbReference>
<name>A0ABU8C7X8_9GAMM</name>
<dbReference type="SUPFAM" id="SSF55545">
    <property type="entry name" value="beta-N-acetylhexosaminidase-like domain"/>
    <property type="match status" value="1"/>
</dbReference>
<sequence length="859" mass="95729">MRILILLLLLFSLPTWATNWTQQQLADFAKGSTLHFAVDSNQLAEASRFRAAIVLHNNSSVALPAGQHDWQIYFHLIRRVDTTEQQGLRIQHVQGDLHSLSPTADFAGLATGQQVQLVFESAPWLVSYSDFMPRAFIVSKPLQPEVFANTDTEDLQQFVLPLTRDAQLQRNFGSPDLVAIATPERRFASNLALNGTHNSNANPALRIIPTPQQVNFSKKRIKLGAHWQLEFSGAASHEARYLQQQLQQLGIELGSNADSKQPLIELTITPALPLAAEGYQLSLSAKRISLNAKDNAGAFYAVQSLLALLQQQGDDWLLPEGNITDQPRAAWRGMHYDMARNFHGKDVTLRLIDNMARYKLNKLHLHLTEDEGWRLEIPGLPELTSVGAYRCFDLTEQQCLLTQLGTGPHKQGSGNGYYSTVDFIEILRYAGERHIEVIPEIDLPGHARAAIVAMNARYNRLMALGQPDAARAYLLAEPGDSSQYISVQNYTDNAANVCLPSTYAFVDKVIYELQQLYRQAGQTLHIFHMGGDEVAAGAWQSSAACQQLFAAPGNGVSGVADLKPYFVRQLAQLTAQRGLALAGWEDGLMYDKLNTFERSQLTNPRILANAWDNIWEWGVADRAYRLANNGYQVILSPGTHLYFDHPHEAHPQERGYYWATRFTGIDTVFGFMPDDLYANAVTTRDGADITDLEKLLGRALPPLLQPENIVGIQGQVWTETIRTAEQLEQMMYPRLLALAERAWHKAGWEHNNDTNSRQTDWRSFASRLAQVELARLAKQGSSYYLPPPGARWHNNKLTINTALPGLSIEFSLDGGKNWQAYSGQSVLPAESLLFRSRAGAVTSRSVDLSPVRATADSAQ</sequence>
<comment type="catalytic activity">
    <reaction evidence="1">
        <text>Hydrolysis of terminal non-reducing N-acetyl-D-hexosamine residues in N-acetyl-beta-D-hexosaminides.</text>
        <dbReference type="EC" id="3.2.1.52"/>
    </reaction>
</comment>
<dbReference type="InterPro" id="IPR029018">
    <property type="entry name" value="Hex-like_dom2"/>
</dbReference>
<dbReference type="CDD" id="cd06569">
    <property type="entry name" value="GH20_Sm-chitobiase-like"/>
    <property type="match status" value="1"/>
</dbReference>
<proteinExistence type="inferred from homology"/>
<dbReference type="PANTHER" id="PTHR22600:SF57">
    <property type="entry name" value="BETA-N-ACETYLHEXOSAMINIDASE"/>
    <property type="match status" value="1"/>
</dbReference>
<dbReference type="Pfam" id="PF03173">
    <property type="entry name" value="CHB_HEX"/>
    <property type="match status" value="1"/>
</dbReference>
<dbReference type="CDD" id="cd02847">
    <property type="entry name" value="E_set_Chitobiase_C"/>
    <property type="match status" value="1"/>
</dbReference>
<dbReference type="SMART" id="SM01081">
    <property type="entry name" value="CHB_HEX"/>
    <property type="match status" value="1"/>
</dbReference>
<keyword evidence="5" id="KW-0326">Glycosidase</keyword>
<dbReference type="InterPro" id="IPR013783">
    <property type="entry name" value="Ig-like_fold"/>
</dbReference>
<evidence type="ECO:0000259" key="9">
    <source>
        <dbReference type="SMART" id="SM01081"/>
    </source>
</evidence>
<evidence type="ECO:0000256" key="5">
    <source>
        <dbReference type="ARBA" id="ARBA00023295"/>
    </source>
</evidence>
<evidence type="ECO:0000256" key="1">
    <source>
        <dbReference type="ARBA" id="ARBA00001231"/>
    </source>
</evidence>
<evidence type="ECO:0000256" key="3">
    <source>
        <dbReference type="ARBA" id="ARBA00012663"/>
    </source>
</evidence>
<dbReference type="PANTHER" id="PTHR22600">
    <property type="entry name" value="BETA-HEXOSAMINIDASE"/>
    <property type="match status" value="1"/>
</dbReference>
<dbReference type="InterPro" id="IPR004867">
    <property type="entry name" value="CHB_C_dom"/>
</dbReference>
<dbReference type="InterPro" id="IPR015883">
    <property type="entry name" value="Glyco_hydro_20_cat"/>
</dbReference>
<dbReference type="InterPro" id="IPR004866">
    <property type="entry name" value="CHB/HEX_N_dom"/>
</dbReference>
<keyword evidence="11" id="KW-1185">Reference proteome</keyword>
<dbReference type="Proteomes" id="UP001375382">
    <property type="component" value="Unassembled WGS sequence"/>
</dbReference>
<dbReference type="InterPro" id="IPR008965">
    <property type="entry name" value="CBM2/CBM3_carb-bd_dom_sf"/>
</dbReference>
<dbReference type="InterPro" id="IPR014756">
    <property type="entry name" value="Ig_E-set"/>
</dbReference>
<dbReference type="Pfam" id="PF00728">
    <property type="entry name" value="Glyco_hydro_20"/>
    <property type="match status" value="1"/>
</dbReference>
<dbReference type="Gene3D" id="2.60.40.290">
    <property type="match status" value="1"/>
</dbReference>
<feature type="chain" id="PRO_5046630870" description="beta-N-acetylhexosaminidase" evidence="8">
    <location>
        <begin position="18"/>
        <end position="859"/>
    </location>
</feature>
<keyword evidence="8" id="KW-0732">Signal</keyword>
<dbReference type="InterPro" id="IPR025705">
    <property type="entry name" value="Beta_hexosaminidase_sua/sub"/>
</dbReference>
<accession>A0ABU8C7X8</accession>
<dbReference type="InterPro" id="IPR012291">
    <property type="entry name" value="CBM2_carb-bd_dom_sf"/>
</dbReference>
<evidence type="ECO:0000256" key="8">
    <source>
        <dbReference type="SAM" id="SignalP"/>
    </source>
</evidence>
<evidence type="ECO:0000313" key="10">
    <source>
        <dbReference type="EMBL" id="MEH8017617.1"/>
    </source>
</evidence>
<feature type="domain" description="Chitobiase/beta-hexosaminidases N-terminal" evidence="9">
    <location>
        <begin position="30"/>
        <end position="185"/>
    </location>
</feature>
<evidence type="ECO:0000256" key="7">
    <source>
        <dbReference type="ARBA" id="ARBA00033000"/>
    </source>
</evidence>
<comment type="caution">
    <text evidence="10">The sequence shown here is derived from an EMBL/GenBank/DDBJ whole genome shotgun (WGS) entry which is preliminary data.</text>
</comment>
<evidence type="ECO:0000256" key="6">
    <source>
        <dbReference type="ARBA" id="ARBA00030512"/>
    </source>
</evidence>
<dbReference type="InterPro" id="IPR015882">
    <property type="entry name" value="HEX_bac_N"/>
</dbReference>
<dbReference type="RefSeq" id="WP_335736028.1">
    <property type="nucleotide sequence ID" value="NZ_JALAAR010000007.1"/>
</dbReference>
<dbReference type="SUPFAM" id="SSF51445">
    <property type="entry name" value="(Trans)glycosidases"/>
    <property type="match status" value="1"/>
</dbReference>
<dbReference type="Gene3D" id="3.20.20.80">
    <property type="entry name" value="Glycosidases"/>
    <property type="match status" value="1"/>
</dbReference>
<reference evidence="10 11" key="1">
    <citation type="journal article" date="2023" name="Ecotoxicol. Environ. Saf.">
        <title>Mercury remediation potential of mercury-resistant strain Rheinheimera metallidurans sp. nov. isolated from a municipal waste dumping site.</title>
        <authorList>
            <person name="Yadav V."/>
            <person name="Manjhi A."/>
            <person name="Vadakedath N."/>
        </authorList>
    </citation>
    <scope>NUCLEOTIDE SEQUENCE [LARGE SCALE GENOMIC DNA]</scope>
    <source>
        <strain evidence="10 11">E-49</strain>
    </source>
</reference>
<evidence type="ECO:0000256" key="4">
    <source>
        <dbReference type="ARBA" id="ARBA00022801"/>
    </source>
</evidence>
<organism evidence="10 11">
    <name type="scientific">Rheinheimera muenzenbergensis</name>
    <dbReference type="NCBI Taxonomy" id="1193628"/>
    <lineage>
        <taxon>Bacteria</taxon>
        <taxon>Pseudomonadati</taxon>
        <taxon>Pseudomonadota</taxon>
        <taxon>Gammaproteobacteria</taxon>
        <taxon>Chromatiales</taxon>
        <taxon>Chromatiaceae</taxon>
        <taxon>Rheinheimera</taxon>
    </lineage>
</organism>
<dbReference type="PRINTS" id="PR00738">
    <property type="entry name" value="GLHYDRLASE20"/>
</dbReference>
<keyword evidence="4" id="KW-0378">Hydrolase</keyword>
<dbReference type="InterPro" id="IPR017853">
    <property type="entry name" value="GH"/>
</dbReference>
<gene>
    <name evidence="10" type="ORF">MN202_10250</name>
</gene>
<dbReference type="Gene3D" id="3.30.379.10">
    <property type="entry name" value="Chitobiase/beta-hexosaminidase domain 2-like"/>
    <property type="match status" value="1"/>
</dbReference>
<comment type="similarity">
    <text evidence="2">Belongs to the glycosyl hydrolase 20 family.</text>
</comment>